<feature type="transmembrane region" description="Helical" evidence="8">
    <location>
        <begin position="28"/>
        <end position="46"/>
    </location>
</feature>
<dbReference type="InterPro" id="IPR036396">
    <property type="entry name" value="Cyt_P450_sf"/>
</dbReference>
<dbReference type="Pfam" id="PF00067">
    <property type="entry name" value="p450"/>
    <property type="match status" value="1"/>
</dbReference>
<keyword evidence="6" id="KW-0408">Iron</keyword>
<dbReference type="PANTHER" id="PTHR24305:SF187">
    <property type="entry name" value="P450, PUTATIVE (EUROFUNG)-RELATED"/>
    <property type="match status" value="1"/>
</dbReference>
<evidence type="ECO:0000256" key="4">
    <source>
        <dbReference type="ARBA" id="ARBA00022723"/>
    </source>
</evidence>
<reference evidence="10" key="1">
    <citation type="submission" date="2024-04" db="EMBL/GenBank/DDBJ databases">
        <authorList>
            <person name="Shaw F."/>
            <person name="Minotto A."/>
        </authorList>
    </citation>
    <scope>NUCLEOTIDE SEQUENCE [LARGE SCALE GENOMIC DNA]</scope>
</reference>
<dbReference type="PANTHER" id="PTHR24305">
    <property type="entry name" value="CYTOCHROME P450"/>
    <property type="match status" value="1"/>
</dbReference>
<evidence type="ECO:0000256" key="1">
    <source>
        <dbReference type="ARBA" id="ARBA00001971"/>
    </source>
</evidence>
<keyword evidence="8" id="KW-0472">Membrane</keyword>
<comment type="similarity">
    <text evidence="3">Belongs to the cytochrome P450 family.</text>
</comment>
<comment type="pathway">
    <text evidence="2">Secondary metabolite biosynthesis.</text>
</comment>
<dbReference type="InterPro" id="IPR002403">
    <property type="entry name" value="Cyt_P450_E_grp-IV"/>
</dbReference>
<dbReference type="InterPro" id="IPR001128">
    <property type="entry name" value="Cyt_P450"/>
</dbReference>
<keyword evidence="4" id="KW-0479">Metal-binding</keyword>
<evidence type="ECO:0000256" key="2">
    <source>
        <dbReference type="ARBA" id="ARBA00005179"/>
    </source>
</evidence>
<keyword evidence="10" id="KW-1185">Reference proteome</keyword>
<evidence type="ECO:0000256" key="3">
    <source>
        <dbReference type="ARBA" id="ARBA00010617"/>
    </source>
</evidence>
<protein>
    <recommendedName>
        <fullName evidence="11">Cytochrome P450</fullName>
    </recommendedName>
</protein>
<evidence type="ECO:0000313" key="9">
    <source>
        <dbReference type="EMBL" id="CAL1708240.1"/>
    </source>
</evidence>
<evidence type="ECO:0000256" key="7">
    <source>
        <dbReference type="ARBA" id="ARBA00023033"/>
    </source>
</evidence>
<sequence length="565" mass="63792">MALNPSTLTFLASLTTWWIYHSFEPADLLSTSLLLFGVPTMLIAFLRAQFTSLVTAVLTTFVSYYFILLALVIGYRLSPFHPLAQYPGPLPGKISKLWDVWMTAKGSHHQYVRALHDKYGDIVRIGPNELSIRHEDAIAPILTRDLRKGPYYDSRQADGKRALDGIRDFVEHAARRKPWTKATSISAIKGYSEYLTKTVDELVQALDVKQEVDISDWMTFVAFDFMGEMIFSTEFGMIKAGKDTTGIWHALEEGTFAAGILSHIPWIFDFLKHLPQGGSAFAVLQIIGARIAKQRIEAGSSKRDLFHYLVSEDESTGIKLTHEAAISDGMMSIVAGSDTSATNLTHLFYFLLKNPEMKKRLQEEIDHIFPQGEETADYTKQSEMPYLNACINESLRLYPAVLFGLQRRVEKGTGGRMIGPFFVPEGTQVSADLFSLHRDPRYFSPIPDTFWPDRWLTQSSYTLPSGDTIPSTQLIHNKAVFNPFSAGRQNCAGKSIAWIEMRAIMCAVLQRFDIDAVDGFELESYEKSLVEVYVTHRGALPLRLKTRSLTFYYERCYSLALVTPH</sequence>
<feature type="transmembrane region" description="Helical" evidence="8">
    <location>
        <begin position="53"/>
        <end position="75"/>
    </location>
</feature>
<dbReference type="SUPFAM" id="SSF48264">
    <property type="entry name" value="Cytochrome P450"/>
    <property type="match status" value="1"/>
</dbReference>
<name>A0ABP1DKE4_9APHY</name>
<dbReference type="Proteomes" id="UP001497453">
    <property type="component" value="Chromosome 4"/>
</dbReference>
<comment type="cofactor">
    <cofactor evidence="1">
        <name>heme</name>
        <dbReference type="ChEBI" id="CHEBI:30413"/>
    </cofactor>
</comment>
<dbReference type="PRINTS" id="PR00465">
    <property type="entry name" value="EP450IV"/>
</dbReference>
<gene>
    <name evidence="9" type="ORF">GFSPODELE1_LOCUS6765</name>
</gene>
<dbReference type="Gene3D" id="1.10.630.10">
    <property type="entry name" value="Cytochrome P450"/>
    <property type="match status" value="1"/>
</dbReference>
<proteinExistence type="inferred from homology"/>
<evidence type="ECO:0000313" key="10">
    <source>
        <dbReference type="Proteomes" id="UP001497453"/>
    </source>
</evidence>
<evidence type="ECO:0008006" key="11">
    <source>
        <dbReference type="Google" id="ProtNLM"/>
    </source>
</evidence>
<dbReference type="PRINTS" id="PR00385">
    <property type="entry name" value="P450"/>
</dbReference>
<keyword evidence="8" id="KW-1133">Transmembrane helix</keyword>
<organism evidence="9 10">
    <name type="scientific">Somion occarium</name>
    <dbReference type="NCBI Taxonomy" id="3059160"/>
    <lineage>
        <taxon>Eukaryota</taxon>
        <taxon>Fungi</taxon>
        <taxon>Dikarya</taxon>
        <taxon>Basidiomycota</taxon>
        <taxon>Agaricomycotina</taxon>
        <taxon>Agaricomycetes</taxon>
        <taxon>Polyporales</taxon>
        <taxon>Cerrenaceae</taxon>
        <taxon>Somion</taxon>
    </lineage>
</organism>
<dbReference type="EMBL" id="OZ037947">
    <property type="protein sequence ID" value="CAL1708240.1"/>
    <property type="molecule type" value="Genomic_DNA"/>
</dbReference>
<evidence type="ECO:0000256" key="8">
    <source>
        <dbReference type="SAM" id="Phobius"/>
    </source>
</evidence>
<evidence type="ECO:0000256" key="6">
    <source>
        <dbReference type="ARBA" id="ARBA00023004"/>
    </source>
</evidence>
<keyword evidence="5" id="KW-0560">Oxidoreductase</keyword>
<keyword evidence="7" id="KW-0503">Monooxygenase</keyword>
<accession>A0ABP1DKE4</accession>
<keyword evidence="8" id="KW-0812">Transmembrane</keyword>
<evidence type="ECO:0000256" key="5">
    <source>
        <dbReference type="ARBA" id="ARBA00023002"/>
    </source>
</evidence>
<dbReference type="CDD" id="cd11061">
    <property type="entry name" value="CYP67-like"/>
    <property type="match status" value="1"/>
</dbReference>
<dbReference type="InterPro" id="IPR050121">
    <property type="entry name" value="Cytochrome_P450_monoxygenase"/>
</dbReference>